<dbReference type="RefSeq" id="WP_109251873.1">
    <property type="nucleotide sequence ID" value="NZ_QEXV01000001.1"/>
</dbReference>
<dbReference type="EMBL" id="QEXV01000001">
    <property type="protein sequence ID" value="PWE18599.1"/>
    <property type="molecule type" value="Genomic_DNA"/>
</dbReference>
<gene>
    <name evidence="2" type="ORF">DDZ18_03065</name>
</gene>
<dbReference type="AlphaFoldDB" id="A0A2U2BXA0"/>
<accession>A0A2U2BXA0</accession>
<evidence type="ECO:0000313" key="2">
    <source>
        <dbReference type="EMBL" id="PWE18599.1"/>
    </source>
</evidence>
<keyword evidence="1" id="KW-0812">Transmembrane</keyword>
<evidence type="ECO:0000256" key="1">
    <source>
        <dbReference type="SAM" id="Phobius"/>
    </source>
</evidence>
<name>A0A2U2BXA0_9PROT</name>
<keyword evidence="1" id="KW-1133">Transmembrane helix</keyword>
<proteinExistence type="predicted"/>
<reference evidence="3" key="1">
    <citation type="submission" date="2018-05" db="EMBL/GenBank/DDBJ databases">
        <authorList>
            <person name="Liu B.-T."/>
        </authorList>
    </citation>
    <scope>NUCLEOTIDE SEQUENCE [LARGE SCALE GENOMIC DNA]</scope>
    <source>
        <strain evidence="3">WD6-1</strain>
    </source>
</reference>
<sequence length="64" mass="6484">MLKLFVKAQNALADVRKDIEGASLAEYALLLGLITVVLVTAVTALSGAIGGVLNTTANTIQNGG</sequence>
<evidence type="ECO:0000313" key="3">
    <source>
        <dbReference type="Proteomes" id="UP000245168"/>
    </source>
</evidence>
<organism evidence="2 3">
    <name type="scientific">Marinicauda salina</name>
    <dbReference type="NCBI Taxonomy" id="2135793"/>
    <lineage>
        <taxon>Bacteria</taxon>
        <taxon>Pseudomonadati</taxon>
        <taxon>Pseudomonadota</taxon>
        <taxon>Alphaproteobacteria</taxon>
        <taxon>Maricaulales</taxon>
        <taxon>Maricaulaceae</taxon>
        <taxon>Marinicauda</taxon>
    </lineage>
</organism>
<feature type="transmembrane region" description="Helical" evidence="1">
    <location>
        <begin position="27"/>
        <end position="53"/>
    </location>
</feature>
<keyword evidence="1" id="KW-0472">Membrane</keyword>
<dbReference type="Proteomes" id="UP000245168">
    <property type="component" value="Unassembled WGS sequence"/>
</dbReference>
<keyword evidence="3" id="KW-1185">Reference proteome</keyword>
<protein>
    <submittedName>
        <fullName evidence="2">Flp family type IVb pilin</fullName>
    </submittedName>
</protein>
<comment type="caution">
    <text evidence="2">The sequence shown here is derived from an EMBL/GenBank/DDBJ whole genome shotgun (WGS) entry which is preliminary data.</text>
</comment>